<evidence type="ECO:0000313" key="1">
    <source>
        <dbReference type="EMBL" id="BAE34100.1"/>
    </source>
</evidence>
<reference evidence="1" key="6">
    <citation type="submission" date="2004-03" db="EMBL/GenBank/DDBJ databases">
        <authorList>
            <person name="Arakawa T."/>
            <person name="Carninci P."/>
            <person name="Fukuda S."/>
            <person name="Hashizume W."/>
            <person name="Hayashida K."/>
            <person name="Hori F."/>
            <person name="Iida J."/>
            <person name="Imamura K."/>
            <person name="Imotani K."/>
            <person name="Itoh M."/>
            <person name="Kanagawa S."/>
            <person name="Kawai J."/>
            <person name="Kojima M."/>
            <person name="Konno H."/>
            <person name="Murata M."/>
            <person name="Nakamura M."/>
            <person name="Ninomiya N."/>
            <person name="Nishiyori H."/>
            <person name="Nomura K."/>
            <person name="Ohno M."/>
            <person name="Sakazume N."/>
            <person name="Sano H."/>
            <person name="Sasaki D."/>
            <person name="Shibata K."/>
            <person name="Shiraki T."/>
            <person name="Tagami M."/>
            <person name="Tagami Y."/>
            <person name="Waki K."/>
            <person name="Watahiki A."/>
            <person name="Muramatsu M."/>
            <person name="Hayashizaki Y."/>
        </authorList>
    </citation>
    <scope>NUCLEOTIDE SEQUENCE</scope>
    <source>
        <strain evidence="1">NOD</strain>
        <tissue evidence="1">Activated spleen</tissue>
    </source>
</reference>
<sequence length="53" mass="6112">MLALHLSLPVLHACHSFLVSHFNEFVPHFLKTGFELFLRPSQWKIFSGCLLSD</sequence>
<dbReference type="EMBL" id="AK157488">
    <property type="protein sequence ID" value="BAE34100.1"/>
    <property type="molecule type" value="mRNA"/>
</dbReference>
<organism evidence="1">
    <name type="scientific">Mus musculus</name>
    <name type="common">Mouse</name>
    <dbReference type="NCBI Taxonomy" id="10090"/>
    <lineage>
        <taxon>Eukaryota</taxon>
        <taxon>Metazoa</taxon>
        <taxon>Chordata</taxon>
        <taxon>Craniata</taxon>
        <taxon>Vertebrata</taxon>
        <taxon>Euteleostomi</taxon>
        <taxon>Mammalia</taxon>
        <taxon>Eutheria</taxon>
        <taxon>Euarchontoglires</taxon>
        <taxon>Glires</taxon>
        <taxon>Rodentia</taxon>
        <taxon>Myomorpha</taxon>
        <taxon>Muroidea</taxon>
        <taxon>Muridae</taxon>
        <taxon>Murinae</taxon>
        <taxon>Mus</taxon>
        <taxon>Mus</taxon>
    </lineage>
</organism>
<reference evidence="1" key="1">
    <citation type="journal article" date="1999" name="Methods Enzymol.">
        <title>High-efficiency full-length cDNA cloning.</title>
        <authorList>
            <person name="Carninci P."/>
            <person name="Hayashizaki Y."/>
        </authorList>
    </citation>
    <scope>NUCLEOTIDE SEQUENCE</scope>
    <source>
        <strain evidence="1">NOD</strain>
        <tissue evidence="1">Activated spleen</tissue>
    </source>
</reference>
<reference evidence="1" key="8">
    <citation type="journal article" date="2005" name="Science">
        <title>Antisense Transcription in the Mammalian Transcriptome.</title>
        <authorList>
            <consortium name="RIKEN Genome Exploration Research Group and Genome Science Group (Genome Network Project Core Group) and the FANTOM Consortium"/>
        </authorList>
    </citation>
    <scope>NUCLEOTIDE SEQUENCE</scope>
    <source>
        <strain evidence="1">NOD</strain>
        <tissue evidence="1">Activated spleen</tissue>
    </source>
</reference>
<reference evidence="1" key="7">
    <citation type="journal article" date="2005" name="Science">
        <title>The Transcriptional Landscape of the Mammalian Genome.</title>
        <authorList>
            <consortium name="The FANTOM Consortium"/>
            <consortium name="Riken Genome Exploration Research Group and Genome Science Group (Genome Network Project Core Group)"/>
        </authorList>
    </citation>
    <scope>NUCLEOTIDE SEQUENCE</scope>
    <source>
        <strain evidence="1">NOD</strain>
        <tissue evidence="1">Activated spleen</tissue>
    </source>
</reference>
<accession>Q3TZV7</accession>
<reference evidence="1" key="2">
    <citation type="journal article" date="2000" name="Genome Res.">
        <title>Normalization and subtraction of cap-trapper-selected cDNAs to prepare full-length cDNA libraries for rapid discovery of new genes.</title>
        <authorList>
            <person name="Carninci P."/>
            <person name="Shibata Y."/>
            <person name="Hayatsu N."/>
            <person name="Sugahara Y."/>
            <person name="Shibata K."/>
            <person name="Itoh M."/>
            <person name="Konno H."/>
            <person name="Okazaki Y."/>
            <person name="Muramatsu M."/>
            <person name="Hayashizaki Y."/>
        </authorList>
    </citation>
    <scope>NUCLEOTIDE SEQUENCE</scope>
    <source>
        <strain evidence="1">NOD</strain>
        <tissue evidence="1">Activated spleen</tissue>
    </source>
</reference>
<protein>
    <submittedName>
        <fullName evidence="1">Uncharacterized protein</fullName>
    </submittedName>
</protein>
<dbReference type="AlphaFoldDB" id="Q3TZV7"/>
<name>Q3TZV7_MOUSE</name>
<reference evidence="1" key="4">
    <citation type="journal article" date="2001" name="Nature">
        <title>Functional annotation of a full-length mouse cDNA collection.</title>
        <authorList>
            <consortium name="The RIKEN Genome Exploration Research Group Phase II Team and the FANTOM Consortium"/>
        </authorList>
    </citation>
    <scope>NUCLEOTIDE SEQUENCE</scope>
    <source>
        <strain evidence="1">NOD</strain>
        <tissue evidence="1">Activated spleen</tissue>
    </source>
</reference>
<reference evidence="1" key="5">
    <citation type="journal article" date="2002" name="Nature">
        <title>Analysis of the mouse transcriptome based on functional annotation of 60,770 full-length cDNAs.</title>
        <authorList>
            <consortium name="The FANTOM Consortium and the RIKEN Genome Exploration Research Group Phase I and II Team"/>
        </authorList>
    </citation>
    <scope>NUCLEOTIDE SEQUENCE</scope>
    <source>
        <strain evidence="1">NOD</strain>
        <tissue evidence="1">Activated spleen</tissue>
    </source>
</reference>
<proteinExistence type="evidence at transcript level"/>
<reference evidence="1" key="3">
    <citation type="journal article" date="2000" name="Genome Res.">
        <title>RIKEN integrated sequence analysis (RISA) system--384-format sequencing pipeline with 384 multicapillary sequencer.</title>
        <authorList>
            <person name="Shibata K."/>
            <person name="Itoh M."/>
            <person name="Aizawa K."/>
            <person name="Nagaoka S."/>
            <person name="Sasaki N."/>
            <person name="Carninci P."/>
            <person name="Konno H."/>
            <person name="Akiyama J."/>
            <person name="Nishi K."/>
            <person name="Kitsunai T."/>
            <person name="Tashiro H."/>
            <person name="Itoh M."/>
            <person name="Sumi N."/>
            <person name="Ishii Y."/>
            <person name="Nakamura S."/>
            <person name="Hazama M."/>
            <person name="Nishine T."/>
            <person name="Harada A."/>
            <person name="Yamamoto R."/>
            <person name="Matsumoto H."/>
            <person name="Sakaguchi S."/>
            <person name="Ikegami T."/>
            <person name="Kashiwagi K."/>
            <person name="Fujiwake S."/>
            <person name="Inoue K."/>
            <person name="Togawa Y."/>
            <person name="Izawa M."/>
            <person name="Ohara E."/>
            <person name="Watahiki M."/>
            <person name="Yoneda Y."/>
            <person name="Ishikawa T."/>
            <person name="Ozawa K."/>
            <person name="Tanaka T."/>
            <person name="Matsuura S."/>
            <person name="Kawai J."/>
            <person name="Okazaki Y."/>
            <person name="Muramatsu M."/>
            <person name="Inoue Y."/>
            <person name="Kira A."/>
            <person name="Hayashizaki Y."/>
        </authorList>
    </citation>
    <scope>NUCLEOTIDE SEQUENCE</scope>
    <source>
        <strain evidence="1">NOD</strain>
        <tissue evidence="1">Activated spleen</tissue>
    </source>
</reference>